<gene>
    <name evidence="9" type="ORF">SLUN_02620</name>
</gene>
<evidence type="ECO:0000259" key="8">
    <source>
        <dbReference type="PROSITE" id="PS50156"/>
    </source>
</evidence>
<evidence type="ECO:0000256" key="6">
    <source>
        <dbReference type="ARBA" id="ARBA00023136"/>
    </source>
</evidence>
<comment type="subcellular location">
    <subcellularLocation>
        <location evidence="1">Cell membrane</location>
        <topology evidence="1">Multi-pass membrane protein</topology>
    </subcellularLocation>
</comment>
<dbReference type="InterPro" id="IPR004869">
    <property type="entry name" value="MMPL_dom"/>
</dbReference>
<dbReference type="Pfam" id="PF03176">
    <property type="entry name" value="MMPL"/>
    <property type="match status" value="2"/>
</dbReference>
<dbReference type="PANTHER" id="PTHR33406">
    <property type="entry name" value="MEMBRANE PROTEIN MJ1562-RELATED"/>
    <property type="match status" value="1"/>
</dbReference>
<dbReference type="OrthoDB" id="7051771at2"/>
<sequence length="733" mass="75972">MFDRIAELALHRGRLVLTLTVVAVVAMGAIGFGAFGKLLGGGFEDPSAPSARAQELIDEKFGGESNLVLLVRADDGAGIGSPAAEHAGRALTSELKGEPTVANVISYWDSGTSALTSRDGKEALVLAHVNGDDTEQGDNASAIIDEYTGDRNGLTVQAGGAAAVGDEVPTQVAKDLAVAEMIAVPLILILLVIAFGSIVAALLPLVIGLIAIVGTFAELYVLGSLTSVSVFSINLTTALGLGLGIDYALLMISRFREHLAEGADVPEALRHTVRTAGRTITFSAATVAAALAALLVFPQFFLRSFAYAGIGVVAIAAVSALLVVPALLAVLGHRVNNGRLPWAKTVRSADAPLWGRLARTVMRRPALTALPVLGILLLAASPLLGVIFGTPDERVLPESAQSRQVATAVQRDFTGSDESAVQIVTTGPVAPAELRSYATDISRLDGAVRVETSAGTFSDGRSAPPGPANAALGRPDAQRITVVTDLTPKSGEAQDLVKDVRAVDPPAGTQALVGGTDARLVDSKDSIADRLPAAIGLVAGSTFVILFLFTGSVVQPLRALVLNAISLTAAIGVMVWIFQDGHLASLLGFTPQPMDTSMTVLMFCIAFGLSMDYEVFVTSRIKELHDAGADTETAVTSGLSHTGRIVTMAAGLLAVSFFAFGTAHVSFIQMFGLGSGLAILIDAVAVRGVLVPAAMRLLGRTAWYAPRPLRAVHGRLGLTDGAPTEEERTPAKV</sequence>
<feature type="transmembrane region" description="Helical" evidence="7">
    <location>
        <begin position="671"/>
        <end position="690"/>
    </location>
</feature>
<evidence type="ECO:0000256" key="3">
    <source>
        <dbReference type="ARBA" id="ARBA00022475"/>
    </source>
</evidence>
<evidence type="ECO:0000313" key="9">
    <source>
        <dbReference type="EMBL" id="AVZ77176.1"/>
    </source>
</evidence>
<accession>A0A2R4TDG6</accession>
<evidence type="ECO:0000256" key="2">
    <source>
        <dbReference type="ARBA" id="ARBA00010157"/>
    </source>
</evidence>
<feature type="transmembrane region" description="Helical" evidence="7">
    <location>
        <begin position="219"/>
        <end position="249"/>
    </location>
</feature>
<dbReference type="SUPFAM" id="SSF82866">
    <property type="entry name" value="Multidrug efflux transporter AcrB transmembrane domain"/>
    <property type="match status" value="2"/>
</dbReference>
<feature type="transmembrane region" description="Helical" evidence="7">
    <location>
        <begin position="186"/>
        <end position="213"/>
    </location>
</feature>
<dbReference type="PROSITE" id="PS50156">
    <property type="entry name" value="SSD"/>
    <property type="match status" value="1"/>
</dbReference>
<organism evidence="9 10">
    <name type="scientific">Streptomyces lunaelactis</name>
    <dbReference type="NCBI Taxonomy" id="1535768"/>
    <lineage>
        <taxon>Bacteria</taxon>
        <taxon>Bacillati</taxon>
        <taxon>Actinomycetota</taxon>
        <taxon>Actinomycetes</taxon>
        <taxon>Kitasatosporales</taxon>
        <taxon>Streptomycetaceae</taxon>
        <taxon>Streptomyces</taxon>
    </lineage>
</organism>
<protein>
    <recommendedName>
        <fullName evidence="8">SSD domain-containing protein</fullName>
    </recommendedName>
</protein>
<feature type="transmembrane region" description="Helical" evidence="7">
    <location>
        <begin position="598"/>
        <end position="616"/>
    </location>
</feature>
<feature type="transmembrane region" description="Helical" evidence="7">
    <location>
        <begin position="557"/>
        <end position="578"/>
    </location>
</feature>
<dbReference type="GO" id="GO:0005886">
    <property type="term" value="C:plasma membrane"/>
    <property type="evidence" value="ECO:0007669"/>
    <property type="project" value="UniProtKB-SubCell"/>
</dbReference>
<evidence type="ECO:0000256" key="7">
    <source>
        <dbReference type="SAM" id="Phobius"/>
    </source>
</evidence>
<feature type="transmembrane region" description="Helical" evidence="7">
    <location>
        <begin position="531"/>
        <end position="550"/>
    </location>
</feature>
<evidence type="ECO:0000256" key="4">
    <source>
        <dbReference type="ARBA" id="ARBA00022692"/>
    </source>
</evidence>
<evidence type="ECO:0000256" key="5">
    <source>
        <dbReference type="ARBA" id="ARBA00022989"/>
    </source>
</evidence>
<dbReference type="PANTHER" id="PTHR33406:SF11">
    <property type="entry name" value="MEMBRANE PROTEIN SCO6666-RELATED"/>
    <property type="match status" value="1"/>
</dbReference>
<keyword evidence="4 7" id="KW-0812">Transmembrane</keyword>
<dbReference type="InterPro" id="IPR000731">
    <property type="entry name" value="SSD"/>
</dbReference>
<dbReference type="GeneID" id="55654168"/>
<name>A0A2R4TDG6_9ACTN</name>
<feature type="transmembrane region" description="Helical" evidence="7">
    <location>
        <begin position="280"/>
        <end position="301"/>
    </location>
</feature>
<feature type="transmembrane region" description="Helical" evidence="7">
    <location>
        <begin position="15"/>
        <end position="35"/>
    </location>
</feature>
<feature type="domain" description="SSD" evidence="8">
    <location>
        <begin position="201"/>
        <end position="330"/>
    </location>
</feature>
<reference evidence="9 10" key="1">
    <citation type="submission" date="2018-01" db="EMBL/GenBank/DDBJ databases">
        <title>Complete genome sequence of Streptomyces lunaelactis MM109T, a Ferroverdin A producer isolated from cave moonmilk deposits.</title>
        <authorList>
            <person name="Naome A."/>
            <person name="Martinet L."/>
            <person name="Maciejewska M."/>
            <person name="Anderssen S."/>
            <person name="Adam D."/>
            <person name="Tenconi E."/>
            <person name="Deflandre B."/>
            <person name="Arguelles-Arias A."/>
            <person name="Calusinska M."/>
            <person name="Copieters W."/>
            <person name="Karim L."/>
            <person name="Hanikenne M."/>
            <person name="Baurain D."/>
            <person name="van Wezel G."/>
            <person name="Smargiasso N."/>
            <person name="de Pauw E."/>
            <person name="Delfosse P."/>
            <person name="Rigali S."/>
        </authorList>
    </citation>
    <scope>NUCLEOTIDE SEQUENCE [LARGE SCALE GENOMIC DNA]</scope>
    <source>
        <strain evidence="9 10">MM109</strain>
    </source>
</reference>
<evidence type="ECO:0000256" key="1">
    <source>
        <dbReference type="ARBA" id="ARBA00004651"/>
    </source>
</evidence>
<comment type="similarity">
    <text evidence="2">Belongs to the resistance-nodulation-cell division (RND) (TC 2.A.6) family. MmpL subfamily.</text>
</comment>
<proteinExistence type="inferred from homology"/>
<keyword evidence="6 7" id="KW-0472">Membrane</keyword>
<dbReference type="Gene3D" id="1.20.1640.10">
    <property type="entry name" value="Multidrug efflux transporter AcrB transmembrane domain"/>
    <property type="match status" value="2"/>
</dbReference>
<feature type="transmembrane region" description="Helical" evidence="7">
    <location>
        <begin position="366"/>
        <end position="388"/>
    </location>
</feature>
<dbReference type="Proteomes" id="UP000244201">
    <property type="component" value="Chromosome"/>
</dbReference>
<keyword evidence="5 7" id="KW-1133">Transmembrane helix</keyword>
<dbReference type="AlphaFoldDB" id="A0A2R4TDG6"/>
<feature type="transmembrane region" description="Helical" evidence="7">
    <location>
        <begin position="307"/>
        <end position="331"/>
    </location>
</feature>
<dbReference type="EMBL" id="CP026304">
    <property type="protein sequence ID" value="AVZ77176.1"/>
    <property type="molecule type" value="Genomic_DNA"/>
</dbReference>
<dbReference type="KEGG" id="slk:SLUN_02620"/>
<keyword evidence="3" id="KW-1003">Cell membrane</keyword>
<dbReference type="InterPro" id="IPR050545">
    <property type="entry name" value="Mycobact_MmpL"/>
</dbReference>
<keyword evidence="10" id="KW-1185">Reference proteome</keyword>
<evidence type="ECO:0000313" key="10">
    <source>
        <dbReference type="Proteomes" id="UP000244201"/>
    </source>
</evidence>
<feature type="transmembrane region" description="Helical" evidence="7">
    <location>
        <begin position="645"/>
        <end position="665"/>
    </location>
</feature>
<dbReference type="RefSeq" id="WP_108154467.1">
    <property type="nucleotide sequence ID" value="NZ_CP026304.1"/>
</dbReference>